<dbReference type="AlphaFoldDB" id="A0A0V1LN97"/>
<feature type="transmembrane region" description="Helical" evidence="1">
    <location>
        <begin position="448"/>
        <end position="466"/>
    </location>
</feature>
<evidence type="ECO:0000256" key="2">
    <source>
        <dbReference type="SAM" id="SignalP"/>
    </source>
</evidence>
<evidence type="ECO:0000313" key="3">
    <source>
        <dbReference type="EMBL" id="KRZ60985.1"/>
    </source>
</evidence>
<keyword evidence="1" id="KW-1133">Transmembrane helix</keyword>
<keyword evidence="1" id="KW-0812">Transmembrane</keyword>
<evidence type="ECO:0000313" key="4">
    <source>
        <dbReference type="Proteomes" id="UP000054721"/>
    </source>
</evidence>
<dbReference type="PANTHER" id="PTHR13030">
    <property type="entry name" value="NUDIX HYDROLASE"/>
    <property type="match status" value="1"/>
</dbReference>
<dbReference type="Gene3D" id="3.90.79.10">
    <property type="entry name" value="Nucleoside Triphosphate Pyrophosphohydrolase"/>
    <property type="match status" value="1"/>
</dbReference>
<feature type="signal peptide" evidence="2">
    <location>
        <begin position="1"/>
        <end position="17"/>
    </location>
</feature>
<dbReference type="GO" id="GO:0047631">
    <property type="term" value="F:ADP-ribose diphosphatase activity"/>
    <property type="evidence" value="ECO:0007669"/>
    <property type="project" value="InterPro"/>
</dbReference>
<evidence type="ECO:0000256" key="1">
    <source>
        <dbReference type="SAM" id="Phobius"/>
    </source>
</evidence>
<feature type="chain" id="PRO_5006881957" evidence="2">
    <location>
        <begin position="18"/>
        <end position="470"/>
    </location>
</feature>
<dbReference type="InterPro" id="IPR039989">
    <property type="entry name" value="NUDT9"/>
</dbReference>
<dbReference type="OrthoDB" id="5917413at2759"/>
<accession>A0A0V1LN97</accession>
<protein>
    <submittedName>
        <fullName evidence="3">ADP-ribose pyrophosphatase, mitochondrial</fullName>
    </submittedName>
</protein>
<keyword evidence="4" id="KW-1185">Reference proteome</keyword>
<comment type="caution">
    <text evidence="3">The sequence shown here is derived from an EMBL/GenBank/DDBJ whole genome shotgun (WGS) entry which is preliminary data.</text>
</comment>
<organism evidence="3 4">
    <name type="scientific">Trichinella nativa</name>
    <dbReference type="NCBI Taxonomy" id="6335"/>
    <lineage>
        <taxon>Eukaryota</taxon>
        <taxon>Metazoa</taxon>
        <taxon>Ecdysozoa</taxon>
        <taxon>Nematoda</taxon>
        <taxon>Enoplea</taxon>
        <taxon>Dorylaimia</taxon>
        <taxon>Trichinellida</taxon>
        <taxon>Trichinellidae</taxon>
        <taxon>Trichinella</taxon>
    </lineage>
</organism>
<sequence length="470" mass="52049">MALKSIAWILSAFLVSASLCDLQDDAQVLEIFDQFDGKHLPSPMPDDTVCNFSNSSIEADIVKEAITVKNKPKESSLLSSDAALHIAKQLSSYISESAEGNMFYLVTQAIKGEKCDPGNEAMHVIHAVIKETDCDKKEIEEWGSYSGCRVNEHDIGHHCIWIGKVKESKYILIFVAYKPPDFSASYPKERSFDDFDPSDKKINLNGRDGSIDRRPMDNKKYAVKDGRPLNPGGFTGLQGRGVHPRWGPNFMAIFVITRREGDKLEVLSTSSSMKPVSFPHFYVDNYDLTTLRSQLEKIILHSNSQNSHSEEEIKKIVKEAMHHSTLLKQGFTPDASNTDNSWLETVIVQINDQSRKHVGLLDLKPTESLDKVGWKLLDKTEQKNLLNTLSKAIGKDNLNEVAAEVGKKRSRKLLKALVVAGLIGKFFSGIGLVVSLVALVCTGSLLPVLGALGLLVAFSVLSVIALQHTW</sequence>
<name>A0A0V1LN97_9BILA</name>
<dbReference type="Pfam" id="PF25969">
    <property type="entry name" value="NUDT9_N"/>
    <property type="match status" value="1"/>
</dbReference>
<dbReference type="Proteomes" id="UP000054721">
    <property type="component" value="Unassembled WGS sequence"/>
</dbReference>
<feature type="transmembrane region" description="Helical" evidence="1">
    <location>
        <begin position="417"/>
        <end position="441"/>
    </location>
</feature>
<dbReference type="EMBL" id="JYDW01000023">
    <property type="protein sequence ID" value="KRZ60985.1"/>
    <property type="molecule type" value="Genomic_DNA"/>
</dbReference>
<keyword evidence="2" id="KW-0732">Signal</keyword>
<keyword evidence="1" id="KW-0472">Membrane</keyword>
<proteinExistence type="predicted"/>
<gene>
    <name evidence="3" type="primary">NUDT9</name>
    <name evidence="3" type="ORF">T02_8481</name>
</gene>
<reference evidence="3 4" key="1">
    <citation type="submission" date="2015-05" db="EMBL/GenBank/DDBJ databases">
        <title>Evolution of Trichinella species and genotypes.</title>
        <authorList>
            <person name="Korhonen P.K."/>
            <person name="Edoardo P."/>
            <person name="Giuseppe L.R."/>
            <person name="Gasser R.B."/>
        </authorList>
    </citation>
    <scope>NUCLEOTIDE SEQUENCE [LARGE SCALE GENOMIC DNA]</scope>
    <source>
        <strain evidence="3">ISS10</strain>
    </source>
</reference>
<dbReference type="PANTHER" id="PTHR13030:SF8">
    <property type="entry name" value="ADP-RIBOSE PYROPHOSPHATASE, MITOCHONDRIAL"/>
    <property type="match status" value="1"/>
</dbReference>